<evidence type="ECO:0000256" key="5">
    <source>
        <dbReference type="ARBA" id="ARBA00023136"/>
    </source>
</evidence>
<feature type="domain" description="TIR" evidence="6">
    <location>
        <begin position="190"/>
        <end position="329"/>
    </location>
</feature>
<dbReference type="Gene3D" id="3.40.50.10140">
    <property type="entry name" value="Toll/interleukin-1 receptor homology (TIR) domain"/>
    <property type="match status" value="1"/>
</dbReference>
<sequence length="338" mass="39624">MGKYFKSIETLEYRSKLSAKSADLTPLNQLIQLQKLTLISVDLIKHPSADIIFHNLTKLDVLKLLDCKIYSMEGSLTKDLKSLKILDLQIVNTHNILYSFMESLSSLKYLVLNQLHLFCSCDNAWLIAWAKRNRQVEVILRSIRHIMWDNLTCLSDNGIDTPNFVKYTETNCTTEIDFILFTVTGLGVLSGHYLLPLYHITLGWLSEAMRSNTRGRYDYDTFVSYNFQLGKDIVENITDSLYRSRHTLCLVSRHYLRSNWCSLEMKLATARLQVEQRDILLLVFLEKIPPHWLSAHHRLARLVKTRTYLDWPQDPHQHQAFWDRLWEKLKPPTESNFF</sequence>
<comment type="subcellular location">
    <subcellularLocation>
        <location evidence="1">Membrane</location>
        <topology evidence="1">Single-pass membrane protein</topology>
    </subcellularLocation>
</comment>
<dbReference type="InterPro" id="IPR000157">
    <property type="entry name" value="TIR_dom"/>
</dbReference>
<protein>
    <recommendedName>
        <fullName evidence="6">TIR domain-containing protein</fullName>
    </recommendedName>
</protein>
<reference evidence="7" key="2">
    <citation type="submission" date="2020-02" db="EMBL/GenBank/DDBJ databases">
        <title>Esox lucius (northern pike) genome, fEsoLuc1, primary haplotype.</title>
        <authorList>
            <person name="Myers G."/>
            <person name="Karagic N."/>
            <person name="Meyer A."/>
            <person name="Pippel M."/>
            <person name="Reichard M."/>
            <person name="Winkler S."/>
            <person name="Tracey A."/>
            <person name="Sims Y."/>
            <person name="Howe K."/>
            <person name="Rhie A."/>
            <person name="Formenti G."/>
            <person name="Durbin R."/>
            <person name="Fedrigo O."/>
            <person name="Jarvis E.D."/>
        </authorList>
    </citation>
    <scope>NUCLEOTIDE SEQUENCE [LARGE SCALE GENOMIC DNA]</scope>
</reference>
<keyword evidence="8" id="KW-1185">Reference proteome</keyword>
<reference evidence="7" key="3">
    <citation type="submission" date="2025-08" db="UniProtKB">
        <authorList>
            <consortium name="Ensembl"/>
        </authorList>
    </citation>
    <scope>IDENTIFICATION</scope>
</reference>
<dbReference type="SUPFAM" id="SSF52200">
    <property type="entry name" value="Toll/Interleukin receptor TIR domain"/>
    <property type="match status" value="1"/>
</dbReference>
<dbReference type="InParanoid" id="A0A3P8Y5Y1"/>
<keyword evidence="5" id="KW-0472">Membrane</keyword>
<dbReference type="SMART" id="SM00255">
    <property type="entry name" value="TIR"/>
    <property type="match status" value="1"/>
</dbReference>
<dbReference type="STRING" id="8010.ENSELUP00000012092"/>
<evidence type="ECO:0000256" key="1">
    <source>
        <dbReference type="ARBA" id="ARBA00004167"/>
    </source>
</evidence>
<reference evidence="7" key="4">
    <citation type="submission" date="2025-09" db="UniProtKB">
        <authorList>
            <consortium name="Ensembl"/>
        </authorList>
    </citation>
    <scope>IDENTIFICATION</scope>
</reference>
<dbReference type="Proteomes" id="UP000265140">
    <property type="component" value="Chromosome 11"/>
</dbReference>
<dbReference type="AlphaFoldDB" id="A0A3P8Y5Y1"/>
<evidence type="ECO:0000313" key="7">
    <source>
        <dbReference type="Ensembl" id="ENSELUP00000012092.3"/>
    </source>
</evidence>
<evidence type="ECO:0000313" key="8">
    <source>
        <dbReference type="Proteomes" id="UP000265140"/>
    </source>
</evidence>
<reference evidence="8" key="1">
    <citation type="journal article" date="2014" name="PLoS ONE">
        <title>The genome and linkage map of the northern pike (Esox lucius): conserved synteny revealed between the salmonid sister group and the Neoteleostei.</title>
        <authorList>
            <person name="Rondeau E.B."/>
            <person name="Minkley D.R."/>
            <person name="Leong J.S."/>
            <person name="Messmer A.M."/>
            <person name="Jantzen J.R."/>
            <person name="von Schalburg K.R."/>
            <person name="Lemon C."/>
            <person name="Bird N.H."/>
            <person name="Koop B.F."/>
        </authorList>
    </citation>
    <scope>NUCLEOTIDE SEQUENCE</scope>
</reference>
<dbReference type="InterPro" id="IPR035897">
    <property type="entry name" value="Toll_tir_struct_dom_sf"/>
</dbReference>
<keyword evidence="4" id="KW-1133">Transmembrane helix</keyword>
<dbReference type="GO" id="GO:0038023">
    <property type="term" value="F:signaling receptor activity"/>
    <property type="evidence" value="ECO:0007669"/>
    <property type="project" value="TreeGrafter"/>
</dbReference>
<dbReference type="SUPFAM" id="SSF52058">
    <property type="entry name" value="L domain-like"/>
    <property type="match status" value="1"/>
</dbReference>
<dbReference type="GO" id="GO:0005886">
    <property type="term" value="C:plasma membrane"/>
    <property type="evidence" value="ECO:0007669"/>
    <property type="project" value="TreeGrafter"/>
</dbReference>
<organism evidence="7 8">
    <name type="scientific">Esox lucius</name>
    <name type="common">Northern pike</name>
    <dbReference type="NCBI Taxonomy" id="8010"/>
    <lineage>
        <taxon>Eukaryota</taxon>
        <taxon>Metazoa</taxon>
        <taxon>Chordata</taxon>
        <taxon>Craniata</taxon>
        <taxon>Vertebrata</taxon>
        <taxon>Euteleostomi</taxon>
        <taxon>Actinopterygii</taxon>
        <taxon>Neopterygii</taxon>
        <taxon>Teleostei</taxon>
        <taxon>Protacanthopterygii</taxon>
        <taxon>Esociformes</taxon>
        <taxon>Esocidae</taxon>
        <taxon>Esox</taxon>
    </lineage>
</organism>
<accession>A0A3P8Y5Y1</accession>
<dbReference type="OMA" id="NYTEANC"/>
<evidence type="ECO:0000256" key="3">
    <source>
        <dbReference type="ARBA" id="ARBA00022729"/>
    </source>
</evidence>
<dbReference type="Gene3D" id="3.80.10.10">
    <property type="entry name" value="Ribonuclease Inhibitor"/>
    <property type="match status" value="1"/>
</dbReference>
<evidence type="ECO:0000256" key="2">
    <source>
        <dbReference type="ARBA" id="ARBA00022692"/>
    </source>
</evidence>
<keyword evidence="3" id="KW-0732">Signal</keyword>
<evidence type="ECO:0000259" key="6">
    <source>
        <dbReference type="PROSITE" id="PS50104"/>
    </source>
</evidence>
<dbReference type="GeneTree" id="ENSGT00940000166466"/>
<name>A0A3P8Y5Y1_ESOLU</name>
<keyword evidence="2" id="KW-0812">Transmembrane</keyword>
<dbReference type="PANTHER" id="PTHR24365:SF522">
    <property type="entry name" value="LOW QUALITY PROTEIN: TOLL-LIKE RECEPTOR 13-RELATED"/>
    <property type="match status" value="1"/>
</dbReference>
<dbReference type="PANTHER" id="PTHR24365">
    <property type="entry name" value="TOLL-LIKE RECEPTOR"/>
    <property type="match status" value="1"/>
</dbReference>
<dbReference type="GO" id="GO:0002224">
    <property type="term" value="P:toll-like receptor signaling pathway"/>
    <property type="evidence" value="ECO:0007669"/>
    <property type="project" value="TreeGrafter"/>
</dbReference>
<dbReference type="Pfam" id="PF01582">
    <property type="entry name" value="TIR"/>
    <property type="match status" value="1"/>
</dbReference>
<proteinExistence type="predicted"/>
<dbReference type="InterPro" id="IPR032675">
    <property type="entry name" value="LRR_dom_sf"/>
</dbReference>
<dbReference type="GO" id="GO:0006954">
    <property type="term" value="P:inflammatory response"/>
    <property type="evidence" value="ECO:0007669"/>
    <property type="project" value="TreeGrafter"/>
</dbReference>
<dbReference type="Ensembl" id="ENSELUT00000020293.3">
    <property type="protein sequence ID" value="ENSELUP00000012092.3"/>
    <property type="gene ID" value="ENSELUG00000012380.3"/>
</dbReference>
<evidence type="ECO:0000256" key="4">
    <source>
        <dbReference type="ARBA" id="ARBA00022989"/>
    </source>
</evidence>
<dbReference type="PROSITE" id="PS50104">
    <property type="entry name" value="TIR"/>
    <property type="match status" value="1"/>
</dbReference>